<accession>A0AAV8VDL0</accession>
<comment type="caution">
    <text evidence="2">The sequence shown here is derived from an EMBL/GenBank/DDBJ whole genome shotgun (WGS) entry which is preliminary data.</text>
</comment>
<dbReference type="InterPro" id="IPR044822">
    <property type="entry name" value="Myb_DNA-bind_4"/>
</dbReference>
<feature type="domain" description="Myb/SANT-like DNA-binding" evidence="1">
    <location>
        <begin position="27"/>
        <end position="111"/>
    </location>
</feature>
<dbReference type="Gene3D" id="1.10.10.60">
    <property type="entry name" value="Homeodomain-like"/>
    <property type="match status" value="1"/>
</dbReference>
<sequence>MEDPSMHQELSESICVEEYRRSSEEKFFNRERTLKLLELYKKYKPKVGSFEIKSMKRLWEVIAKDLSNMYRVTISATKVENKFKVLERKYKTIVDNNNSTGRGSKYFEFEEEMEDIFQKKKNIRPTILLSSSEVIKVTQNNKENVSNPQPQLVALDSMQIRNNVDTEPRQETEVPTMSVAENSVAVGQTTKKRKIENNYKRPSAAFKKRNDILLDLKNDLTAYYDKKLALAQKKMELSERKMKDREQRTAQLEKFIQERTSLC</sequence>
<dbReference type="Proteomes" id="UP001159042">
    <property type="component" value="Unassembled WGS sequence"/>
</dbReference>
<reference evidence="2 3" key="1">
    <citation type="journal article" date="2023" name="Insect Mol. Biol.">
        <title>Genome sequencing provides insights into the evolution of gene families encoding plant cell wall-degrading enzymes in longhorned beetles.</title>
        <authorList>
            <person name="Shin N.R."/>
            <person name="Okamura Y."/>
            <person name="Kirsch R."/>
            <person name="Pauchet Y."/>
        </authorList>
    </citation>
    <scope>NUCLEOTIDE SEQUENCE [LARGE SCALE GENOMIC DNA]</scope>
    <source>
        <strain evidence="2">EAD_L_NR</strain>
    </source>
</reference>
<gene>
    <name evidence="2" type="ORF">NQ315_014737</name>
</gene>
<name>A0AAV8VDL0_9CUCU</name>
<keyword evidence="3" id="KW-1185">Reference proteome</keyword>
<organism evidence="2 3">
    <name type="scientific">Exocentrus adspersus</name>
    <dbReference type="NCBI Taxonomy" id="1586481"/>
    <lineage>
        <taxon>Eukaryota</taxon>
        <taxon>Metazoa</taxon>
        <taxon>Ecdysozoa</taxon>
        <taxon>Arthropoda</taxon>
        <taxon>Hexapoda</taxon>
        <taxon>Insecta</taxon>
        <taxon>Pterygota</taxon>
        <taxon>Neoptera</taxon>
        <taxon>Endopterygota</taxon>
        <taxon>Coleoptera</taxon>
        <taxon>Polyphaga</taxon>
        <taxon>Cucujiformia</taxon>
        <taxon>Chrysomeloidea</taxon>
        <taxon>Cerambycidae</taxon>
        <taxon>Lamiinae</taxon>
        <taxon>Acanthocinini</taxon>
        <taxon>Exocentrus</taxon>
    </lineage>
</organism>
<evidence type="ECO:0000313" key="3">
    <source>
        <dbReference type="Proteomes" id="UP001159042"/>
    </source>
</evidence>
<dbReference type="Pfam" id="PF13837">
    <property type="entry name" value="Myb_DNA-bind_4"/>
    <property type="match status" value="1"/>
</dbReference>
<proteinExistence type="predicted"/>
<evidence type="ECO:0000259" key="1">
    <source>
        <dbReference type="Pfam" id="PF13837"/>
    </source>
</evidence>
<protein>
    <recommendedName>
        <fullName evidence="1">Myb/SANT-like DNA-binding domain-containing protein</fullName>
    </recommendedName>
</protein>
<dbReference type="AlphaFoldDB" id="A0AAV8VDL0"/>
<dbReference type="EMBL" id="JANEYG010000132">
    <property type="protein sequence ID" value="KAJ8912370.1"/>
    <property type="molecule type" value="Genomic_DNA"/>
</dbReference>
<evidence type="ECO:0000313" key="2">
    <source>
        <dbReference type="EMBL" id="KAJ8912370.1"/>
    </source>
</evidence>